<feature type="chain" id="PRO_5038765000" description="DUF3225 domain-containing protein" evidence="2">
    <location>
        <begin position="19"/>
        <end position="195"/>
    </location>
</feature>
<dbReference type="RefSeq" id="WP_147056578.1">
    <property type="nucleotide sequence ID" value="NZ_BJYL01000016.1"/>
</dbReference>
<dbReference type="EMBL" id="BJYL01000016">
    <property type="protein sequence ID" value="GEN83038.1"/>
    <property type="molecule type" value="Genomic_DNA"/>
</dbReference>
<dbReference type="SUPFAM" id="SSF54427">
    <property type="entry name" value="NTF2-like"/>
    <property type="match status" value="1"/>
</dbReference>
<accession>A0A511Z6I3</accession>
<reference evidence="3 4" key="1">
    <citation type="submission" date="2019-07" db="EMBL/GenBank/DDBJ databases">
        <title>Whole genome shotgun sequence of Sporosarcina luteola NBRC 105378.</title>
        <authorList>
            <person name="Hosoyama A."/>
            <person name="Uohara A."/>
            <person name="Ohji S."/>
            <person name="Ichikawa N."/>
        </authorList>
    </citation>
    <scope>NUCLEOTIDE SEQUENCE [LARGE SCALE GENOMIC DNA]</scope>
    <source>
        <strain evidence="3 4">NBRC 105378</strain>
    </source>
</reference>
<dbReference type="OrthoDB" id="2839093at2"/>
<evidence type="ECO:0000313" key="4">
    <source>
        <dbReference type="Proteomes" id="UP000321901"/>
    </source>
</evidence>
<evidence type="ECO:0000256" key="2">
    <source>
        <dbReference type="SAM" id="SignalP"/>
    </source>
</evidence>
<proteinExistence type="predicted"/>
<sequence length="195" mass="22102">MKKILVFSTLSLILILGACSKKEDANTNQGSVEDGESTNQFGSIDHGVDDTKDDTKVGFNMTGDSIEEAANVPADEKDSMMKSFDTYIHAFNSQDVEEYMSVLSKEPKSFSIDEEREYIESVFKEYELNREATDVTIVKYDENKNEAQVFANLQTSMKQKSTGLETKRDGRQVTVFTKEDGSWKVNSVYYMEEQK</sequence>
<feature type="region of interest" description="Disordered" evidence="1">
    <location>
        <begin position="24"/>
        <end position="48"/>
    </location>
</feature>
<evidence type="ECO:0008006" key="5">
    <source>
        <dbReference type="Google" id="ProtNLM"/>
    </source>
</evidence>
<keyword evidence="4" id="KW-1185">Reference proteome</keyword>
<evidence type="ECO:0000256" key="1">
    <source>
        <dbReference type="SAM" id="MobiDB-lite"/>
    </source>
</evidence>
<dbReference type="Proteomes" id="UP000321901">
    <property type="component" value="Unassembled WGS sequence"/>
</dbReference>
<name>A0A511Z6I3_9BACL</name>
<gene>
    <name evidence="3" type="ORF">SLU01_13500</name>
</gene>
<dbReference type="PROSITE" id="PS51257">
    <property type="entry name" value="PROKAR_LIPOPROTEIN"/>
    <property type="match status" value="1"/>
</dbReference>
<dbReference type="InterPro" id="IPR032710">
    <property type="entry name" value="NTF2-like_dom_sf"/>
</dbReference>
<comment type="caution">
    <text evidence="3">The sequence shown here is derived from an EMBL/GenBank/DDBJ whole genome shotgun (WGS) entry which is preliminary data.</text>
</comment>
<evidence type="ECO:0000313" key="3">
    <source>
        <dbReference type="EMBL" id="GEN83038.1"/>
    </source>
</evidence>
<feature type="signal peptide" evidence="2">
    <location>
        <begin position="1"/>
        <end position="18"/>
    </location>
</feature>
<keyword evidence="2" id="KW-0732">Signal</keyword>
<organism evidence="3 4">
    <name type="scientific">Sporosarcina luteola</name>
    <dbReference type="NCBI Taxonomy" id="582850"/>
    <lineage>
        <taxon>Bacteria</taxon>
        <taxon>Bacillati</taxon>
        <taxon>Bacillota</taxon>
        <taxon>Bacilli</taxon>
        <taxon>Bacillales</taxon>
        <taxon>Caryophanaceae</taxon>
        <taxon>Sporosarcina</taxon>
    </lineage>
</organism>
<feature type="compositionally biased region" description="Polar residues" evidence="1">
    <location>
        <begin position="26"/>
        <end position="42"/>
    </location>
</feature>
<dbReference type="Gene3D" id="3.10.450.50">
    <property type="match status" value="1"/>
</dbReference>
<dbReference type="AlphaFoldDB" id="A0A511Z6I3"/>
<protein>
    <recommendedName>
        <fullName evidence="5">DUF3225 domain-containing protein</fullName>
    </recommendedName>
</protein>